<sequence length="145" mass="15813">MDTDAQAPEAPSSPPPRSARSRPSSWGSSGSSEYTSLRDVLSELGNGGGGGSSSDLHDFDTSNIPIRNQLLKHAASAYLQSAIVVTPRERGCLSRAWRRRCRILLRPCPECECDVDVDPVRRGVGRLGAARPRLPLRLRRLHVDV</sequence>
<dbReference type="EMBL" id="CM022223">
    <property type="protein sequence ID" value="KAF7060768.1"/>
    <property type="molecule type" value="Genomic_DNA"/>
</dbReference>
<dbReference type="Proteomes" id="UP000815260">
    <property type="component" value="Chromosome 5A"/>
</dbReference>
<proteinExistence type="predicted"/>
<reference evidence="2" key="2">
    <citation type="submission" date="2020-03" db="EMBL/GenBank/DDBJ databases">
        <title>The second near-complete assembly of the hexaploid bread wheat (Triticum aestivum) genome.</title>
        <authorList>
            <person name="Zimin A.V."/>
            <person name="Puiu D."/>
            <person name="Shumante A."/>
            <person name="Alonge M."/>
            <person name="Salzberg S.L."/>
        </authorList>
    </citation>
    <scope>NUCLEOTIDE SEQUENCE</scope>
    <source>
        <tissue evidence="2">Leaf</tissue>
    </source>
</reference>
<accession>A0A9R1H7L4</accession>
<feature type="non-terminal residue" evidence="2">
    <location>
        <position position="145"/>
    </location>
</feature>
<reference evidence="2" key="1">
    <citation type="journal article" date="2017" name="Gigascience">
        <title>The first near-complete assembly of the hexaploid bread wheat genome, Triticum aestivum.</title>
        <authorList>
            <person name="Zimin A.V."/>
            <person name="Puiu D."/>
            <person name="Hall R."/>
            <person name="Kingan S."/>
            <person name="Clavijo B.J."/>
            <person name="Salzberg S.L."/>
        </authorList>
    </citation>
    <scope>NUCLEOTIDE SEQUENCE</scope>
    <source>
        <tissue evidence="2">Leaf</tissue>
    </source>
</reference>
<comment type="caution">
    <text evidence="2">The sequence shown here is derived from an EMBL/GenBank/DDBJ whole genome shotgun (WGS) entry which is preliminary data.</text>
</comment>
<dbReference type="AlphaFoldDB" id="A0A9R1H7L4"/>
<dbReference type="PANTHER" id="PTHR34569">
    <property type="entry name" value="EXPRESSED PROTEIN"/>
    <property type="match status" value="1"/>
</dbReference>
<evidence type="ECO:0000256" key="1">
    <source>
        <dbReference type="SAM" id="MobiDB-lite"/>
    </source>
</evidence>
<dbReference type="PANTHER" id="PTHR34569:SF17">
    <property type="entry name" value="UBIQUITIN-PROTEIN LIGASE ARKADIA-A, PUTATIVE-RELATED"/>
    <property type="match status" value="1"/>
</dbReference>
<organism evidence="2">
    <name type="scientific">Triticum aestivum</name>
    <name type="common">Wheat</name>
    <dbReference type="NCBI Taxonomy" id="4565"/>
    <lineage>
        <taxon>Eukaryota</taxon>
        <taxon>Viridiplantae</taxon>
        <taxon>Streptophyta</taxon>
        <taxon>Embryophyta</taxon>
        <taxon>Tracheophyta</taxon>
        <taxon>Spermatophyta</taxon>
        <taxon>Magnoliopsida</taxon>
        <taxon>Liliopsida</taxon>
        <taxon>Poales</taxon>
        <taxon>Poaceae</taxon>
        <taxon>BOP clade</taxon>
        <taxon>Pooideae</taxon>
        <taxon>Triticodae</taxon>
        <taxon>Triticeae</taxon>
        <taxon>Triticinae</taxon>
        <taxon>Triticum</taxon>
    </lineage>
</organism>
<evidence type="ECO:0000313" key="2">
    <source>
        <dbReference type="EMBL" id="KAF7060768.1"/>
    </source>
</evidence>
<name>A0A9R1H7L4_WHEAT</name>
<feature type="compositionally biased region" description="Low complexity" evidence="1">
    <location>
        <begin position="21"/>
        <end position="33"/>
    </location>
</feature>
<feature type="region of interest" description="Disordered" evidence="1">
    <location>
        <begin position="1"/>
        <end position="59"/>
    </location>
</feature>
<dbReference type="Gramene" id="TraesCLE_scaffold_001510_01G000200.1">
    <property type="protein sequence ID" value="TraesCLE_scaffold_001510_01G000200.1"/>
    <property type="gene ID" value="TraesCLE_scaffold_001510_01G000200"/>
</dbReference>
<protein>
    <submittedName>
        <fullName evidence="2">Uncharacterized protein</fullName>
    </submittedName>
</protein>
<dbReference type="Gramene" id="TraesROB_scaffold_005354_01G000400.1">
    <property type="protein sequence ID" value="TraesROB_scaffold_005354_01G000400.1"/>
    <property type="gene ID" value="TraesROB_scaffold_005354_01G000400"/>
</dbReference>
<dbReference type="OrthoDB" id="1364464at2759"/>
<gene>
    <name evidence="2" type="ORF">CFC21_067529</name>
</gene>